<organism evidence="5 6">
    <name type="scientific">Natronocalculus amylovorans</name>
    <dbReference type="NCBI Taxonomy" id="2917812"/>
    <lineage>
        <taxon>Archaea</taxon>
        <taxon>Methanobacteriati</taxon>
        <taxon>Methanobacteriota</taxon>
        <taxon>Stenosarchaea group</taxon>
        <taxon>Halobacteria</taxon>
        <taxon>Halobacteriales</taxon>
        <taxon>Haloferacaceae</taxon>
        <taxon>Natronocalculus</taxon>
    </lineage>
</organism>
<keyword evidence="3 5" id="KW-0067">ATP-binding</keyword>
<dbReference type="SMART" id="SM00382">
    <property type="entry name" value="AAA"/>
    <property type="match status" value="1"/>
</dbReference>
<evidence type="ECO:0000313" key="6">
    <source>
        <dbReference type="Proteomes" id="UP001203207"/>
    </source>
</evidence>
<protein>
    <submittedName>
        <fullName evidence="5">ABC transporter ATP-binding protein</fullName>
    </submittedName>
</protein>
<evidence type="ECO:0000313" key="5">
    <source>
        <dbReference type="EMBL" id="MCL9816790.1"/>
    </source>
</evidence>
<comment type="caution">
    <text evidence="5">The sequence shown here is derived from an EMBL/GenBank/DDBJ whole genome shotgun (WGS) entry which is preliminary data.</text>
</comment>
<accession>A0AAE3K8R6</accession>
<sequence length="212" mass="22607">MSQKEYVMQTTTPLTVRIGAETIWEQIDVAVERGETVGLVGQNGAGKSVLLSCLSGATDPDSGSITRREPGAAYLPQNGLLPAGLSGTEAVSFLRQLDSRITDRWRSLATEFGIEDALTAPIESYSVGMRRKLELACVLSTTASVYILDEPTAGIDPSILPAVRDAIVSRTTADAAVVFATHRDGDLQRCDRLFSLSGQSLTETTDTAWGGQ</sequence>
<dbReference type="RefSeq" id="WP_174652250.1">
    <property type="nucleotide sequence ID" value="NZ_JAKRVX010000002.1"/>
</dbReference>
<dbReference type="AlphaFoldDB" id="A0AAE3K8R6"/>
<keyword evidence="6" id="KW-1185">Reference proteome</keyword>
<dbReference type="EMBL" id="JAKRVX010000002">
    <property type="protein sequence ID" value="MCL9816790.1"/>
    <property type="molecule type" value="Genomic_DNA"/>
</dbReference>
<evidence type="ECO:0000256" key="3">
    <source>
        <dbReference type="ARBA" id="ARBA00022840"/>
    </source>
</evidence>
<dbReference type="InterPro" id="IPR027417">
    <property type="entry name" value="P-loop_NTPase"/>
</dbReference>
<dbReference type="InterPro" id="IPR003593">
    <property type="entry name" value="AAA+_ATPase"/>
</dbReference>
<dbReference type="InterPro" id="IPR003439">
    <property type="entry name" value="ABC_transporter-like_ATP-bd"/>
</dbReference>
<dbReference type="Gene3D" id="3.40.50.300">
    <property type="entry name" value="P-loop containing nucleotide triphosphate hydrolases"/>
    <property type="match status" value="1"/>
</dbReference>
<reference evidence="5" key="2">
    <citation type="submission" date="2022-02" db="EMBL/GenBank/DDBJ databases">
        <authorList>
            <person name="Elcheninov A.G."/>
            <person name="Sorokin D.Y."/>
            <person name="Kublanov I.V."/>
        </authorList>
    </citation>
    <scope>NUCLEOTIDE SEQUENCE</scope>
    <source>
        <strain evidence="5">AArc-St2</strain>
    </source>
</reference>
<evidence type="ECO:0000259" key="4">
    <source>
        <dbReference type="PROSITE" id="PS50893"/>
    </source>
</evidence>
<dbReference type="SUPFAM" id="SSF52540">
    <property type="entry name" value="P-loop containing nucleoside triphosphate hydrolases"/>
    <property type="match status" value="1"/>
</dbReference>
<keyword evidence="1" id="KW-0813">Transport</keyword>
<proteinExistence type="predicted"/>
<dbReference type="PANTHER" id="PTHR42939">
    <property type="entry name" value="ABC TRANSPORTER ATP-BINDING PROTEIN ALBC-RELATED"/>
    <property type="match status" value="1"/>
</dbReference>
<dbReference type="PROSITE" id="PS50893">
    <property type="entry name" value="ABC_TRANSPORTER_2"/>
    <property type="match status" value="1"/>
</dbReference>
<dbReference type="GO" id="GO:0016887">
    <property type="term" value="F:ATP hydrolysis activity"/>
    <property type="evidence" value="ECO:0007669"/>
    <property type="project" value="InterPro"/>
</dbReference>
<reference evidence="5" key="1">
    <citation type="journal article" date="2022" name="Syst. Appl. Microbiol.">
        <title>Natronocalculus amylovorans gen. nov., sp. nov., and Natranaeroarchaeum aerophilus sp. nov., dominant culturable amylolytic natronoarchaea from hypersaline soda lakes in southwestern Siberia.</title>
        <authorList>
            <person name="Sorokin D.Y."/>
            <person name="Elcheninov A.G."/>
            <person name="Khizhniak T.V."/>
            <person name="Koenen M."/>
            <person name="Bale N.J."/>
            <person name="Damste J.S.S."/>
            <person name="Kublanov I.V."/>
        </authorList>
    </citation>
    <scope>NUCLEOTIDE SEQUENCE</scope>
    <source>
        <strain evidence="5">AArc-St2</strain>
    </source>
</reference>
<dbReference type="InterPro" id="IPR051782">
    <property type="entry name" value="ABC_Transporter_VariousFunc"/>
</dbReference>
<dbReference type="PROSITE" id="PS00211">
    <property type="entry name" value="ABC_TRANSPORTER_1"/>
    <property type="match status" value="1"/>
</dbReference>
<dbReference type="GO" id="GO:0005524">
    <property type="term" value="F:ATP binding"/>
    <property type="evidence" value="ECO:0007669"/>
    <property type="project" value="UniProtKB-KW"/>
</dbReference>
<dbReference type="Proteomes" id="UP001203207">
    <property type="component" value="Unassembled WGS sequence"/>
</dbReference>
<dbReference type="InterPro" id="IPR017871">
    <property type="entry name" value="ABC_transporter-like_CS"/>
</dbReference>
<keyword evidence="2" id="KW-0547">Nucleotide-binding</keyword>
<dbReference type="PANTHER" id="PTHR42939:SF1">
    <property type="entry name" value="ABC TRANSPORTER ATP-BINDING PROTEIN ALBC-RELATED"/>
    <property type="match status" value="1"/>
</dbReference>
<gene>
    <name evidence="5" type="ORF">AArcSt2_07525</name>
</gene>
<evidence type="ECO:0000256" key="1">
    <source>
        <dbReference type="ARBA" id="ARBA00022448"/>
    </source>
</evidence>
<feature type="domain" description="ABC transporter" evidence="4">
    <location>
        <begin position="8"/>
        <end position="209"/>
    </location>
</feature>
<evidence type="ECO:0000256" key="2">
    <source>
        <dbReference type="ARBA" id="ARBA00022741"/>
    </source>
</evidence>
<dbReference type="Pfam" id="PF00005">
    <property type="entry name" value="ABC_tran"/>
    <property type="match status" value="1"/>
</dbReference>
<name>A0AAE3K8R6_9EURY</name>